<evidence type="ECO:0000259" key="1">
    <source>
        <dbReference type="Pfam" id="PF06985"/>
    </source>
</evidence>
<dbReference type="PANTHER" id="PTHR24148:SF77">
    <property type="entry name" value="HETEROKARYON INCOMPATIBILITY DOMAIN-CONTAINING PROTEIN"/>
    <property type="match status" value="1"/>
</dbReference>
<dbReference type="PANTHER" id="PTHR24148">
    <property type="entry name" value="ANKYRIN REPEAT DOMAIN-CONTAINING PROTEIN 39 HOMOLOG-RELATED"/>
    <property type="match status" value="1"/>
</dbReference>
<dbReference type="InterPro" id="IPR052895">
    <property type="entry name" value="HetReg/Transcr_Mod"/>
</dbReference>
<feature type="domain" description="Heterokaryon incompatibility" evidence="1">
    <location>
        <begin position="68"/>
        <end position="233"/>
    </location>
</feature>
<dbReference type="InterPro" id="IPR010730">
    <property type="entry name" value="HET"/>
</dbReference>
<dbReference type="AlphaFoldDB" id="A0AAE8M2X6"/>
<sequence length="666" mass="76015">MSGRVDGEPGRCFPNDEASEMIYKPLDTQRQEIRLLTLHPSSDGDEGIHCALSHLALSPSSASGIPAYEALSYVWGEPDFTECITLNNHPFFITPSLRYILASLRLKSQTRLLWVDAICINQLDIKERNTQVGLMREIYTNCARDIAWLDPMIGKDYKSSDIYGNAKLHRKEEKIKSGMDLMYNITQKNPQTLKILQDQHREGLFALNYTQQRSLKSLFEKPTLWKRLWVMQELSLAPLVTLMCKGAELQWDQLTTLFRDEPYFDAFHMYTSSHMRLYYAEFSEVFVPIKRIEDQRRLLSQESKLMDVLVRFRATESTNPMDKIYGLLGLVTEDHGIQVDYSKSIRDLYKQTTISLIKMSGNLDILCQNPFERKGEPSALQQDPGTPAMPSWVAEFDVKRQECLPLIFAQRNIFNASTKRCQTPCRLLGSDEDILVLKGTILGTVGPILEKGTPDETEAQDTMRLYLNDQALSHPQDHLYRPRFGDRSISTGETSIRAFWRTLVKDCTLPPRMRRLRLAEIESLDIQNQETLANEGEQVKTYQIRLDGLYSRSAFSYDPGDDFDFCNVDSETVIVTAQMMHETHDLMFATTENGLYMLARPHVQQGDVVAVLDGGRIPMVLRMVEHEGLGDTFKVVCSAYVHGFMDGEADTGVAEGWLHKQDILLA</sequence>
<name>A0AAE8M2X6_9HYPO</name>
<accession>A0AAE8M2X6</accession>
<keyword evidence="3" id="KW-1185">Reference proteome</keyword>
<reference evidence="2" key="1">
    <citation type="submission" date="2018-03" db="EMBL/GenBank/DDBJ databases">
        <authorList>
            <person name="Guldener U."/>
        </authorList>
    </citation>
    <scope>NUCLEOTIDE SEQUENCE</scope>
</reference>
<proteinExistence type="predicted"/>
<organism evidence="2 3">
    <name type="scientific">Fusarium torulosum</name>
    <dbReference type="NCBI Taxonomy" id="33205"/>
    <lineage>
        <taxon>Eukaryota</taxon>
        <taxon>Fungi</taxon>
        <taxon>Dikarya</taxon>
        <taxon>Ascomycota</taxon>
        <taxon>Pezizomycotina</taxon>
        <taxon>Sordariomycetes</taxon>
        <taxon>Hypocreomycetidae</taxon>
        <taxon>Hypocreales</taxon>
        <taxon>Nectriaceae</taxon>
        <taxon>Fusarium</taxon>
    </lineage>
</organism>
<evidence type="ECO:0000313" key="3">
    <source>
        <dbReference type="Proteomes" id="UP001187734"/>
    </source>
</evidence>
<comment type="caution">
    <text evidence="2">The sequence shown here is derived from an EMBL/GenBank/DDBJ whole genome shotgun (WGS) entry which is preliminary data.</text>
</comment>
<dbReference type="Pfam" id="PF26639">
    <property type="entry name" value="Het-6_barrel"/>
    <property type="match status" value="1"/>
</dbReference>
<dbReference type="EMBL" id="ONZP01000093">
    <property type="protein sequence ID" value="SPJ73341.1"/>
    <property type="molecule type" value="Genomic_DNA"/>
</dbReference>
<dbReference type="Proteomes" id="UP001187734">
    <property type="component" value="Unassembled WGS sequence"/>
</dbReference>
<protein>
    <submittedName>
        <fullName evidence="2">Related to heterokaryon incompatibility protein (Het-6OR allele)</fullName>
    </submittedName>
</protein>
<gene>
    <name evidence="2" type="ORF">FTOL_03071</name>
</gene>
<evidence type="ECO:0000313" key="2">
    <source>
        <dbReference type="EMBL" id="SPJ73341.1"/>
    </source>
</evidence>
<dbReference type="Pfam" id="PF06985">
    <property type="entry name" value="HET"/>
    <property type="match status" value="1"/>
</dbReference>